<dbReference type="EMBL" id="JABTEG010000001">
    <property type="protein sequence ID" value="KAG4306296.1"/>
    <property type="molecule type" value="Genomic_DNA"/>
</dbReference>
<protein>
    <submittedName>
        <fullName evidence="1">Uncharacterized protein</fullName>
    </submittedName>
</protein>
<gene>
    <name evidence="1" type="ORF">PORY_000284</name>
</gene>
<name>A0ACB7CFD3_9ASCO</name>
<evidence type="ECO:0000313" key="2">
    <source>
        <dbReference type="Proteomes" id="UP000768646"/>
    </source>
</evidence>
<organism evidence="1 2">
    <name type="scientific">Pneumocystis oryctolagi</name>
    <dbReference type="NCBI Taxonomy" id="42067"/>
    <lineage>
        <taxon>Eukaryota</taxon>
        <taxon>Fungi</taxon>
        <taxon>Dikarya</taxon>
        <taxon>Ascomycota</taxon>
        <taxon>Taphrinomycotina</taxon>
        <taxon>Pneumocystomycetes</taxon>
        <taxon>Pneumocystaceae</taxon>
        <taxon>Pneumocystis</taxon>
    </lineage>
</organism>
<sequence>MHFLFLRPPPWLKCFNSNDAIILSKRISPNPMFPIPEQNFPIFFSLASCLTIMFAFIGDGAYSSIDGGESLKSYKEIGTIRFLTMPV</sequence>
<comment type="caution">
    <text evidence="1">The sequence shown here is derived from an EMBL/GenBank/DDBJ whole genome shotgun (WGS) entry which is preliminary data.</text>
</comment>
<proteinExistence type="predicted"/>
<evidence type="ECO:0000313" key="1">
    <source>
        <dbReference type="EMBL" id="KAG4306296.1"/>
    </source>
</evidence>
<reference evidence="1 2" key="1">
    <citation type="journal article" date="2021" name="Commun. Biol.">
        <title>Genomic insights into the host specific adaptation of the Pneumocystis genus.</title>
        <authorList>
            <person name="Cisse O.H."/>
            <person name="Ma L."/>
            <person name="Dekker J.P."/>
            <person name="Khil P.P."/>
            <person name="Youn J.-H."/>
            <person name="Brenchley J.M."/>
            <person name="Blair R."/>
            <person name="Pahar B."/>
            <person name="Chabe M."/>
            <person name="Van Rompay K.K.A."/>
            <person name="Keesler R."/>
            <person name="Sukura A."/>
            <person name="Hirsch V."/>
            <person name="Kutty G."/>
            <person name="Liu Y."/>
            <person name="Peng L."/>
            <person name="Chen J."/>
            <person name="Song J."/>
            <person name="Weissenbacher-Lang C."/>
            <person name="Xu J."/>
            <person name="Upham N.S."/>
            <person name="Stajich J.E."/>
            <person name="Cuomo C.A."/>
            <person name="Cushion M.T."/>
            <person name="Kovacs J.A."/>
        </authorList>
    </citation>
    <scope>NUCLEOTIDE SEQUENCE [LARGE SCALE GENOMIC DNA]</scope>
    <source>
        <strain evidence="1 2">RABM</strain>
    </source>
</reference>
<keyword evidence="2" id="KW-1185">Reference proteome</keyword>
<dbReference type="Proteomes" id="UP000768646">
    <property type="component" value="Unassembled WGS sequence"/>
</dbReference>
<accession>A0ACB7CFD3</accession>